<organism evidence="17 18">
    <name type="scientific">Tropicimonas aquimaris</name>
    <dbReference type="NCBI Taxonomy" id="914152"/>
    <lineage>
        <taxon>Bacteria</taxon>
        <taxon>Pseudomonadati</taxon>
        <taxon>Pseudomonadota</taxon>
        <taxon>Alphaproteobacteria</taxon>
        <taxon>Rhodobacterales</taxon>
        <taxon>Roseobacteraceae</taxon>
        <taxon>Tropicimonas</taxon>
    </lineage>
</organism>
<dbReference type="PROSITE" id="PS50109">
    <property type="entry name" value="HIS_KIN"/>
    <property type="match status" value="1"/>
</dbReference>
<dbReference type="InterPro" id="IPR036061">
    <property type="entry name" value="CheW-like_dom_sf"/>
</dbReference>
<evidence type="ECO:0000259" key="14">
    <source>
        <dbReference type="PROSITE" id="PS50109"/>
    </source>
</evidence>
<dbReference type="Proteomes" id="UP001597108">
    <property type="component" value="Unassembled WGS sequence"/>
</dbReference>
<dbReference type="RefSeq" id="WP_386072292.1">
    <property type="nucleotide sequence ID" value="NZ_JBHTJT010000006.1"/>
</dbReference>
<dbReference type="PROSITE" id="PS50894">
    <property type="entry name" value="HPT"/>
    <property type="match status" value="1"/>
</dbReference>
<evidence type="ECO:0000259" key="16">
    <source>
        <dbReference type="PROSITE" id="PS50894"/>
    </source>
</evidence>
<evidence type="ECO:0000256" key="1">
    <source>
        <dbReference type="ARBA" id="ARBA00000085"/>
    </source>
</evidence>
<dbReference type="Gene3D" id="1.10.287.560">
    <property type="entry name" value="Histidine kinase CheA-like, homodimeric domain"/>
    <property type="match status" value="1"/>
</dbReference>
<evidence type="ECO:0000256" key="6">
    <source>
        <dbReference type="ARBA" id="ARBA00022679"/>
    </source>
</evidence>
<dbReference type="SMART" id="SM00260">
    <property type="entry name" value="CheW"/>
    <property type="match status" value="1"/>
</dbReference>
<evidence type="ECO:0000259" key="15">
    <source>
        <dbReference type="PROSITE" id="PS50851"/>
    </source>
</evidence>
<evidence type="ECO:0000256" key="8">
    <source>
        <dbReference type="ARBA" id="ARBA00022777"/>
    </source>
</evidence>
<dbReference type="PANTHER" id="PTHR43395:SF10">
    <property type="entry name" value="CHEMOTAXIS PROTEIN CHEA"/>
    <property type="match status" value="1"/>
</dbReference>
<dbReference type="InterPro" id="IPR037006">
    <property type="entry name" value="CheA-like_homodim_sf"/>
</dbReference>
<dbReference type="SUPFAM" id="SSF50341">
    <property type="entry name" value="CheW-like"/>
    <property type="match status" value="1"/>
</dbReference>
<keyword evidence="9" id="KW-0067">ATP-binding</keyword>
<dbReference type="InterPro" id="IPR036097">
    <property type="entry name" value="HisK_dim/P_sf"/>
</dbReference>
<dbReference type="Gene3D" id="1.20.120.160">
    <property type="entry name" value="HPT domain"/>
    <property type="match status" value="1"/>
</dbReference>
<evidence type="ECO:0000256" key="10">
    <source>
        <dbReference type="ARBA" id="ARBA00023012"/>
    </source>
</evidence>
<feature type="region of interest" description="Disordered" evidence="13">
    <location>
        <begin position="281"/>
        <end position="317"/>
    </location>
</feature>
<evidence type="ECO:0000313" key="17">
    <source>
        <dbReference type="EMBL" id="MFD0978420.1"/>
    </source>
</evidence>
<dbReference type="SMART" id="SM00387">
    <property type="entry name" value="HATPase_c"/>
    <property type="match status" value="1"/>
</dbReference>
<feature type="domain" description="HPt" evidence="16">
    <location>
        <begin position="3"/>
        <end position="107"/>
    </location>
</feature>
<keyword evidence="6 17" id="KW-0808">Transferase</keyword>
<feature type="domain" description="CheW-like" evidence="15">
    <location>
        <begin position="586"/>
        <end position="722"/>
    </location>
</feature>
<dbReference type="Gene3D" id="2.30.30.40">
    <property type="entry name" value="SH3 Domains"/>
    <property type="match status" value="1"/>
</dbReference>
<dbReference type="CDD" id="cd00731">
    <property type="entry name" value="CheA_reg"/>
    <property type="match status" value="1"/>
</dbReference>
<dbReference type="InterPro" id="IPR008207">
    <property type="entry name" value="Sig_transdc_His_kin_Hpt_dom"/>
</dbReference>
<dbReference type="InterPro" id="IPR003594">
    <property type="entry name" value="HATPase_dom"/>
</dbReference>
<dbReference type="PROSITE" id="PS50851">
    <property type="entry name" value="CHEW"/>
    <property type="match status" value="1"/>
</dbReference>
<dbReference type="InterPro" id="IPR004358">
    <property type="entry name" value="Sig_transdc_His_kin-like_C"/>
</dbReference>
<keyword evidence="7" id="KW-0547">Nucleotide-binding</keyword>
<dbReference type="PANTHER" id="PTHR43395">
    <property type="entry name" value="SENSOR HISTIDINE KINASE CHEA"/>
    <property type="match status" value="1"/>
</dbReference>
<dbReference type="EMBL" id="JBHTJT010000006">
    <property type="protein sequence ID" value="MFD0978420.1"/>
    <property type="molecule type" value="Genomic_DNA"/>
</dbReference>
<protein>
    <recommendedName>
        <fullName evidence="3">Chemotaxis protein CheA</fullName>
        <ecNumber evidence="2">2.7.13.3</ecNumber>
    </recommendedName>
</protein>
<sequence length="735" mass="78538">MTTPDPMAEIRASFFVECEELLEALQDGLSILDSGDADDETVNICFRAVHSMKGGAGAFGLDDLVRFSHRYETVLDEVRAGRLEPGHDVVLLFMRAADILSDIVHYSRDSLPVEPDKVEPTLRELEALVSDAAEEEEAEVTGFQPMALALPFGSPPADRIFRIRFAPEPDLFTSGNELVHLLRALSALGEMRITPNLSEVPTLDALDPEAACLAWEIVLTTNRNRAEVEENFEFVEGLCILTISEENMAPASPLSSLPGLPPLTRPADPEAAVAPPVGLRPRFTLTAPSDGQEPVSDTPPQETAGPTAPQRASRETIAADPPVATAARPVTTLPKATVRVDLDRIERLVNLVGELVINQAMLSQSVAQAGLPTNSPVVQGLEDFMQLTRDIQDSVMMIRAQPVKSLFQRLARIVRDTSAAVGKPVRFVTRGEATEVDKTVIERLADPLTHMIRNAVDYGLERPEARLAAGKPSEGCITLSAAHRSGRVVIEVMDDGGGIDRPRVQAIAEERGLIEPGQAMTDAEIDALLFMPGFSTVKQVSNLSGRGVGMDVVRKSIHDLGGRVSISSSPGKGTCFSISLPLTLAVLDGMVVEVAGEALVVPIGAIAETMAYREQDIRSVGPRTRVLHIRDSFVPLLDLGAELGFRAPKESNAGSVVLLVANEGETLGALIVDAIHEQRQVVIKGLQQGYGNAPGIAAATILGDGQVALILDPVDMMAKACARPGPTPLELAPTG</sequence>
<dbReference type="SMART" id="SM00073">
    <property type="entry name" value="HPT"/>
    <property type="match status" value="1"/>
</dbReference>
<evidence type="ECO:0000256" key="3">
    <source>
        <dbReference type="ARBA" id="ARBA00021495"/>
    </source>
</evidence>
<dbReference type="CDD" id="cd00088">
    <property type="entry name" value="HPT"/>
    <property type="match status" value="1"/>
</dbReference>
<dbReference type="CDD" id="cd16916">
    <property type="entry name" value="HATPase_CheA-like"/>
    <property type="match status" value="1"/>
</dbReference>
<evidence type="ECO:0000256" key="2">
    <source>
        <dbReference type="ARBA" id="ARBA00012438"/>
    </source>
</evidence>
<feature type="modified residue" description="Phosphohistidine" evidence="12">
    <location>
        <position position="50"/>
    </location>
</feature>
<evidence type="ECO:0000256" key="9">
    <source>
        <dbReference type="ARBA" id="ARBA00022840"/>
    </source>
</evidence>
<reference evidence="18" key="1">
    <citation type="journal article" date="2019" name="Int. J. Syst. Evol. Microbiol.">
        <title>The Global Catalogue of Microorganisms (GCM) 10K type strain sequencing project: providing services to taxonomists for standard genome sequencing and annotation.</title>
        <authorList>
            <consortium name="The Broad Institute Genomics Platform"/>
            <consortium name="The Broad Institute Genome Sequencing Center for Infectious Disease"/>
            <person name="Wu L."/>
            <person name="Ma J."/>
        </authorList>
    </citation>
    <scope>NUCLEOTIDE SEQUENCE [LARGE SCALE GENOMIC DNA]</scope>
    <source>
        <strain evidence="18">CCUG 60524</strain>
    </source>
</reference>
<evidence type="ECO:0000256" key="5">
    <source>
        <dbReference type="ARBA" id="ARBA00022553"/>
    </source>
</evidence>
<evidence type="ECO:0000256" key="12">
    <source>
        <dbReference type="PROSITE-ProRule" id="PRU00110"/>
    </source>
</evidence>
<dbReference type="SMART" id="SM01231">
    <property type="entry name" value="H-kinase_dim"/>
    <property type="match status" value="1"/>
</dbReference>
<dbReference type="Gene3D" id="3.30.565.10">
    <property type="entry name" value="Histidine kinase-like ATPase, C-terminal domain"/>
    <property type="match status" value="1"/>
</dbReference>
<evidence type="ECO:0000256" key="11">
    <source>
        <dbReference type="ARBA" id="ARBA00035100"/>
    </source>
</evidence>
<evidence type="ECO:0000256" key="4">
    <source>
        <dbReference type="ARBA" id="ARBA00022500"/>
    </source>
</evidence>
<proteinExistence type="predicted"/>
<evidence type="ECO:0000256" key="13">
    <source>
        <dbReference type="SAM" id="MobiDB-lite"/>
    </source>
</evidence>
<gene>
    <name evidence="17" type="ORF">ACFQ2S_02040</name>
</gene>
<dbReference type="InterPro" id="IPR005467">
    <property type="entry name" value="His_kinase_dom"/>
</dbReference>
<accession>A0ABW3IKM5</accession>
<comment type="catalytic activity">
    <reaction evidence="1">
        <text>ATP + protein L-histidine = ADP + protein N-phospho-L-histidine.</text>
        <dbReference type="EC" id="2.7.13.3"/>
    </reaction>
</comment>
<dbReference type="EC" id="2.7.13.3" evidence="2"/>
<dbReference type="Pfam" id="PF01584">
    <property type="entry name" value="CheW"/>
    <property type="match status" value="1"/>
</dbReference>
<dbReference type="InterPro" id="IPR002545">
    <property type="entry name" value="CheW-lke_dom"/>
</dbReference>
<keyword evidence="8" id="KW-0418">Kinase</keyword>
<keyword evidence="18" id="KW-1185">Reference proteome</keyword>
<dbReference type="SUPFAM" id="SSF47384">
    <property type="entry name" value="Homodimeric domain of signal transducing histidine kinase"/>
    <property type="match status" value="1"/>
</dbReference>
<dbReference type="GO" id="GO:0004673">
    <property type="term" value="F:protein histidine kinase activity"/>
    <property type="evidence" value="ECO:0007669"/>
    <property type="project" value="UniProtKB-EC"/>
</dbReference>
<comment type="caution">
    <text evidence="17">The sequence shown here is derived from an EMBL/GenBank/DDBJ whole genome shotgun (WGS) entry which is preliminary data.</text>
</comment>
<keyword evidence="4" id="KW-0145">Chemotaxis</keyword>
<dbReference type="Pfam" id="PF01627">
    <property type="entry name" value="Hpt"/>
    <property type="match status" value="1"/>
</dbReference>
<dbReference type="Pfam" id="PF02518">
    <property type="entry name" value="HATPase_c"/>
    <property type="match status" value="1"/>
</dbReference>
<evidence type="ECO:0000313" key="18">
    <source>
        <dbReference type="Proteomes" id="UP001597108"/>
    </source>
</evidence>
<dbReference type="InterPro" id="IPR036641">
    <property type="entry name" value="HPT_dom_sf"/>
</dbReference>
<keyword evidence="10" id="KW-0902">Two-component regulatory system</keyword>
<comment type="function">
    <text evidence="11">Involved in the transmission of sensory signals from the chemoreceptors to the flagellar motors. CheA is autophosphorylated; it can transfer its phosphate group to either CheB or CheY.</text>
</comment>
<dbReference type="PRINTS" id="PR00344">
    <property type="entry name" value="BCTRLSENSOR"/>
</dbReference>
<dbReference type="InterPro" id="IPR004105">
    <property type="entry name" value="CheA-like_dim"/>
</dbReference>
<dbReference type="InterPro" id="IPR051315">
    <property type="entry name" value="Bact_Chemotaxis_CheA"/>
</dbReference>
<dbReference type="InterPro" id="IPR036890">
    <property type="entry name" value="HATPase_C_sf"/>
</dbReference>
<dbReference type="SUPFAM" id="SSF47226">
    <property type="entry name" value="Histidine-containing phosphotransfer domain, HPT domain"/>
    <property type="match status" value="1"/>
</dbReference>
<dbReference type="Pfam" id="PF02895">
    <property type="entry name" value="H-kinase_dim"/>
    <property type="match status" value="1"/>
</dbReference>
<feature type="domain" description="Histidine kinase" evidence="14">
    <location>
        <begin position="381"/>
        <end position="584"/>
    </location>
</feature>
<keyword evidence="5 12" id="KW-0597">Phosphoprotein</keyword>
<name>A0ABW3IKM5_9RHOB</name>
<dbReference type="SUPFAM" id="SSF55874">
    <property type="entry name" value="ATPase domain of HSP90 chaperone/DNA topoisomerase II/histidine kinase"/>
    <property type="match status" value="1"/>
</dbReference>
<evidence type="ECO:0000256" key="7">
    <source>
        <dbReference type="ARBA" id="ARBA00022741"/>
    </source>
</evidence>